<dbReference type="InterPro" id="IPR058240">
    <property type="entry name" value="rSAM_sf"/>
</dbReference>
<dbReference type="SMART" id="SM00729">
    <property type="entry name" value="Elp3"/>
    <property type="match status" value="1"/>
</dbReference>
<proteinExistence type="predicted"/>
<name>A0A9D1EC84_9FIRM</name>
<dbReference type="InterPro" id="IPR005909">
    <property type="entry name" value="RaSEA"/>
</dbReference>
<reference evidence="2" key="1">
    <citation type="submission" date="2020-10" db="EMBL/GenBank/DDBJ databases">
        <authorList>
            <person name="Gilroy R."/>
        </authorList>
    </citation>
    <scope>NUCLEOTIDE SEQUENCE</scope>
    <source>
        <strain evidence="2">ChiW13-3771</strain>
    </source>
</reference>
<dbReference type="GO" id="GO:0051536">
    <property type="term" value="F:iron-sulfur cluster binding"/>
    <property type="evidence" value="ECO:0007669"/>
    <property type="project" value="InterPro"/>
</dbReference>
<sequence>MDKYLIATELIKNKINELRKQVPHKYFNKDVPAEVEVNKFYLNGTIVDRAMIVLRANGCEHYKKTGGCSMCSHFNGTLIGDKINDTNYINQWNSVLNSSCFGETHSFDLNDYPIVCIYNLGSLLNPNEISFEALKYIFSTLNKYKKIRKVIIESRGEYVTKEALSVIKECYAGIVEVGIGVESTNITIRELCHNKGCKDIGVIKAAVSILHEFEYKALAYVNFKPCYLTEKESVEDAIQTSIDCFEMGFDAVSIEPTSLQEYSLINHLHQIGYYRVPWLWSLREIIHGIYDRENVEKLDIRIGGYFDEQVLSGSQGEGFAGRNEIFPHETSSNCNVCTSEFVEHIKRFNMTYDVKELDGIEECPHCYNIWKDCFKVEDSREIPQRVIDIL</sequence>
<feature type="domain" description="Elp3/MiaA/NifB-like radical SAM core" evidence="1">
    <location>
        <begin position="49"/>
        <end position="288"/>
    </location>
</feature>
<gene>
    <name evidence="2" type="ORF">IAC96_01380</name>
</gene>
<dbReference type="AlphaFoldDB" id="A0A9D1EC84"/>
<evidence type="ECO:0000313" key="3">
    <source>
        <dbReference type="Proteomes" id="UP000824201"/>
    </source>
</evidence>
<dbReference type="EMBL" id="DVHN01000012">
    <property type="protein sequence ID" value="HIR87579.1"/>
    <property type="molecule type" value="Genomic_DNA"/>
</dbReference>
<dbReference type="InterPro" id="IPR006638">
    <property type="entry name" value="Elp3/MiaA/NifB-like_rSAM"/>
</dbReference>
<protein>
    <recommendedName>
        <fullName evidence="1">Elp3/MiaA/NifB-like radical SAM core domain-containing protein</fullName>
    </recommendedName>
</protein>
<evidence type="ECO:0000259" key="1">
    <source>
        <dbReference type="SMART" id="SM00729"/>
    </source>
</evidence>
<dbReference type="GO" id="GO:0003824">
    <property type="term" value="F:catalytic activity"/>
    <property type="evidence" value="ECO:0007669"/>
    <property type="project" value="InterPro"/>
</dbReference>
<dbReference type="PIRSF" id="PIRSF004954">
    <property type="entry name" value="Radical_SAM"/>
    <property type="match status" value="1"/>
</dbReference>
<comment type="caution">
    <text evidence="2">The sequence shown here is derived from an EMBL/GenBank/DDBJ whole genome shotgun (WGS) entry which is preliminary data.</text>
</comment>
<dbReference type="SUPFAM" id="SSF102114">
    <property type="entry name" value="Radical SAM enzymes"/>
    <property type="match status" value="1"/>
</dbReference>
<evidence type="ECO:0000313" key="2">
    <source>
        <dbReference type="EMBL" id="HIR87579.1"/>
    </source>
</evidence>
<dbReference type="Proteomes" id="UP000824201">
    <property type="component" value="Unassembled WGS sequence"/>
</dbReference>
<organism evidence="2 3">
    <name type="scientific">Candidatus Fimimorpha faecalis</name>
    <dbReference type="NCBI Taxonomy" id="2840824"/>
    <lineage>
        <taxon>Bacteria</taxon>
        <taxon>Bacillati</taxon>
        <taxon>Bacillota</taxon>
        <taxon>Clostridia</taxon>
        <taxon>Eubacteriales</taxon>
        <taxon>Candidatus Fimimorpha</taxon>
    </lineage>
</organism>
<reference evidence="2" key="2">
    <citation type="journal article" date="2021" name="PeerJ">
        <title>Extensive microbial diversity within the chicken gut microbiome revealed by metagenomics and culture.</title>
        <authorList>
            <person name="Gilroy R."/>
            <person name="Ravi A."/>
            <person name="Getino M."/>
            <person name="Pursley I."/>
            <person name="Horton D.L."/>
            <person name="Alikhan N.F."/>
            <person name="Baker D."/>
            <person name="Gharbi K."/>
            <person name="Hall N."/>
            <person name="Watson M."/>
            <person name="Adriaenssens E.M."/>
            <person name="Foster-Nyarko E."/>
            <person name="Jarju S."/>
            <person name="Secka A."/>
            <person name="Antonio M."/>
            <person name="Oren A."/>
            <person name="Chaudhuri R.R."/>
            <person name="La Ragione R."/>
            <person name="Hildebrand F."/>
            <person name="Pallen M.J."/>
        </authorList>
    </citation>
    <scope>NUCLEOTIDE SEQUENCE</scope>
    <source>
        <strain evidence="2">ChiW13-3771</strain>
    </source>
</reference>
<accession>A0A9D1EC84</accession>